<name>A0A1I2EZL8_9ACTN</name>
<evidence type="ECO:0008006" key="5">
    <source>
        <dbReference type="Google" id="ProtNLM"/>
    </source>
</evidence>
<dbReference type="Proteomes" id="UP000199323">
    <property type="component" value="Unassembled WGS sequence"/>
</dbReference>
<reference evidence="3 4" key="1">
    <citation type="submission" date="2016-10" db="EMBL/GenBank/DDBJ databases">
        <authorList>
            <person name="de Groot N.N."/>
        </authorList>
    </citation>
    <scope>NUCLEOTIDE SEQUENCE [LARGE SCALE GENOMIC DNA]</scope>
    <source>
        <strain evidence="3 4">CGMCC 4.3510</strain>
    </source>
</reference>
<keyword evidence="2" id="KW-0812">Transmembrane</keyword>
<evidence type="ECO:0000256" key="1">
    <source>
        <dbReference type="SAM" id="MobiDB-lite"/>
    </source>
</evidence>
<dbReference type="AlphaFoldDB" id="A0A1I2EZL8"/>
<keyword evidence="4" id="KW-1185">Reference proteome</keyword>
<evidence type="ECO:0000313" key="4">
    <source>
        <dbReference type="Proteomes" id="UP000199323"/>
    </source>
</evidence>
<dbReference type="OrthoDB" id="3932808at2"/>
<dbReference type="STRING" id="380248.SAMN05216251_10788"/>
<keyword evidence="2" id="KW-1133">Transmembrane helix</keyword>
<protein>
    <recommendedName>
        <fullName evidence="5">DNA-directed RNA polymerase specialized sigma24 family protein</fullName>
    </recommendedName>
</protein>
<feature type="region of interest" description="Disordered" evidence="1">
    <location>
        <begin position="654"/>
        <end position="673"/>
    </location>
</feature>
<organism evidence="3 4">
    <name type="scientific">Actinacidiphila alni</name>
    <dbReference type="NCBI Taxonomy" id="380248"/>
    <lineage>
        <taxon>Bacteria</taxon>
        <taxon>Bacillati</taxon>
        <taxon>Actinomycetota</taxon>
        <taxon>Actinomycetes</taxon>
        <taxon>Kitasatosporales</taxon>
        <taxon>Streptomycetaceae</taxon>
        <taxon>Actinacidiphila</taxon>
    </lineage>
</organism>
<evidence type="ECO:0000256" key="2">
    <source>
        <dbReference type="SAM" id="Phobius"/>
    </source>
</evidence>
<dbReference type="RefSeq" id="WP_093713763.1">
    <property type="nucleotide sequence ID" value="NZ_FONG01000007.1"/>
</dbReference>
<dbReference type="EMBL" id="FONG01000007">
    <property type="protein sequence ID" value="SFE98614.1"/>
    <property type="molecule type" value="Genomic_DNA"/>
</dbReference>
<proteinExistence type="predicted"/>
<accession>A0A1I2EZL8</accession>
<feature type="transmembrane region" description="Helical" evidence="2">
    <location>
        <begin position="227"/>
        <end position="248"/>
    </location>
</feature>
<keyword evidence="2" id="KW-0472">Membrane</keyword>
<sequence>MNSRSAASDSARDEHGTIAVEEAEAALVEHYPRLVRLAYLALPTGLGTHRRVLTAHRLVQRSLPRTPRPVPDSAGARTAGARGDAYALLRLTVLREALADGRRDGGSPGRFGRLRTAASDGAALPRVIGLRLHPRAGGSEELALERALAELEPQARAAYALRGVEELTEAEVLTVLKAAGVAEPRAAVRAAAGVGGGEHLLTAGEFDPCTLQVGPTDLLRRRQRGRAGLVTGAAVAAAVLLLSGWAVWGGGDGDRGSASYAAPASSAGAGDAARALDPAALVRQDPEVWAATSRMDFTAWPARGGRKDDKALLGRALAVWARPGAGVDVSATPGTPRTAPASPPQLLYAGDVDGATVVIFYDGLRIVRYAQPRSGSGRAALDFAQVQDADVTTAGAVVMDRVDGNTRFLTAPWIADAQTRDLMKPNVLGAPLHRDADGVTDPVRMPGAGAAAGTCGGTWPVVQLKSSSRIVESHTFLLTDLGDLSPVHLTYTPPPGKGAPARQPREATGAQALVSWAHDACHLGELRGQGVKAVNMWEFARTPLPEKGGEASWTCSRADTWRGPGQATVSFVPPSAGAAAPGTVTGQQTDGNACSRFGQHVMAGVMWKSAAGHWYLVAAGSRDVTRITATAGLRATADGPYLTARAPRGTRATLTGRLTTGGTLTPLPAPRGD</sequence>
<gene>
    <name evidence="3" type="ORF">SAMN05216251_10788</name>
</gene>
<evidence type="ECO:0000313" key="3">
    <source>
        <dbReference type="EMBL" id="SFE98614.1"/>
    </source>
</evidence>